<sequence>MGKGGVGRKKSMMKCNAINRYFDGLEDKEGMETLGGVEGKWEEKKSVTAFGVLCYVAAGMCGIWGVIVWSLKEEVEERKKR</sequence>
<accession>A0A9W7C0A5</accession>
<evidence type="ECO:0000313" key="2">
    <source>
        <dbReference type="EMBL" id="GMH96922.1"/>
    </source>
</evidence>
<reference evidence="3" key="1">
    <citation type="journal article" date="2023" name="Commun. Biol.">
        <title>Genome analysis of Parmales, the sister group of diatoms, reveals the evolutionary specialization of diatoms from phago-mixotrophs to photoautotrophs.</title>
        <authorList>
            <person name="Ban H."/>
            <person name="Sato S."/>
            <person name="Yoshikawa S."/>
            <person name="Yamada K."/>
            <person name="Nakamura Y."/>
            <person name="Ichinomiya M."/>
            <person name="Sato N."/>
            <person name="Blanc-Mathieu R."/>
            <person name="Endo H."/>
            <person name="Kuwata A."/>
            <person name="Ogata H."/>
        </authorList>
    </citation>
    <scope>NUCLEOTIDE SEQUENCE [LARGE SCALE GENOMIC DNA]</scope>
    <source>
        <strain evidence="3">NIES 3699</strain>
    </source>
</reference>
<keyword evidence="1" id="KW-1133">Transmembrane helix</keyword>
<keyword evidence="1" id="KW-0812">Transmembrane</keyword>
<keyword evidence="3" id="KW-1185">Reference proteome</keyword>
<protein>
    <submittedName>
        <fullName evidence="2">Uncharacterized protein</fullName>
    </submittedName>
</protein>
<comment type="caution">
    <text evidence="2">The sequence shown here is derived from an EMBL/GenBank/DDBJ whole genome shotgun (WGS) entry which is preliminary data.</text>
</comment>
<organism evidence="2 3">
    <name type="scientific">Triparma verrucosa</name>
    <dbReference type="NCBI Taxonomy" id="1606542"/>
    <lineage>
        <taxon>Eukaryota</taxon>
        <taxon>Sar</taxon>
        <taxon>Stramenopiles</taxon>
        <taxon>Ochrophyta</taxon>
        <taxon>Bolidophyceae</taxon>
        <taxon>Parmales</taxon>
        <taxon>Triparmaceae</taxon>
        <taxon>Triparma</taxon>
    </lineage>
</organism>
<proteinExistence type="predicted"/>
<feature type="transmembrane region" description="Helical" evidence="1">
    <location>
        <begin position="49"/>
        <end position="71"/>
    </location>
</feature>
<name>A0A9W7C0A5_9STRA</name>
<evidence type="ECO:0000313" key="3">
    <source>
        <dbReference type="Proteomes" id="UP001165160"/>
    </source>
</evidence>
<evidence type="ECO:0000256" key="1">
    <source>
        <dbReference type="SAM" id="Phobius"/>
    </source>
</evidence>
<dbReference type="EMBL" id="BRXX01000192">
    <property type="protein sequence ID" value="GMH96922.1"/>
    <property type="molecule type" value="Genomic_DNA"/>
</dbReference>
<gene>
    <name evidence="2" type="ORF">TrVE_jg13420</name>
</gene>
<dbReference type="Proteomes" id="UP001165160">
    <property type="component" value="Unassembled WGS sequence"/>
</dbReference>
<dbReference type="AlphaFoldDB" id="A0A9W7C0A5"/>
<keyword evidence="1" id="KW-0472">Membrane</keyword>